<sequence length="371" mass="41545">MIDCIGIKLHNHRENCSIRQCTELESIPIFDDAQHVNLMFLSALSLLPGGVGDIQERHGQVTLGRSWLSDIWEGHGRVTSRRDATLKSPTSSTGKFFVYLKVFEGTTMGENLIVYPNNPFYGANLVRETLGQLLISRGKAGLAPINNRPCVGRTVKRGGAAAGTRKTARTTRGSQKAQNQPVLEVPEEPVRVEEIPVAPVEEKEDVKAEESIITQEKSSPAVEKNPVPVVQKDSDHKSELKLEPNGLRSKDRIKRLLVHLIEKRNLKGRRLKIEIEVALDISPEIDRKVFENGFFVNSPGCDPPLPVMHPLFCIDSPNPPLFQFHEMFLRTNLSRHTPLTLKDLESYVKKESFGVRTHRVWNLGPNGGLHE</sequence>
<gene>
    <name evidence="2" type="ORF">G4B88_010795</name>
</gene>
<dbReference type="Proteomes" id="UP000583929">
    <property type="component" value="Unassembled WGS sequence"/>
</dbReference>
<accession>A0A7J6GD20</accession>
<comment type="caution">
    <text evidence="2">The sequence shown here is derived from an EMBL/GenBank/DDBJ whole genome shotgun (WGS) entry which is preliminary data.</text>
</comment>
<name>A0A7J6GD20_CANSA</name>
<reference evidence="2 3" key="1">
    <citation type="journal article" date="2020" name="bioRxiv">
        <title>Sequence and annotation of 42 cannabis genomes reveals extensive copy number variation in cannabinoid synthesis and pathogen resistance genes.</title>
        <authorList>
            <person name="Mckernan K.J."/>
            <person name="Helbert Y."/>
            <person name="Kane L.T."/>
            <person name="Ebling H."/>
            <person name="Zhang L."/>
            <person name="Liu B."/>
            <person name="Eaton Z."/>
            <person name="Mclaughlin S."/>
            <person name="Kingan S."/>
            <person name="Baybayan P."/>
            <person name="Concepcion G."/>
            <person name="Jordan M."/>
            <person name="Riva A."/>
            <person name="Barbazuk W."/>
            <person name="Harkins T."/>
        </authorList>
    </citation>
    <scope>NUCLEOTIDE SEQUENCE [LARGE SCALE GENOMIC DNA]</scope>
    <source>
        <strain evidence="3">cv. Jamaican Lion 4</strain>
        <tissue evidence="2">Leaf</tissue>
    </source>
</reference>
<evidence type="ECO:0000313" key="2">
    <source>
        <dbReference type="EMBL" id="KAF4380865.1"/>
    </source>
</evidence>
<organism evidence="2 3">
    <name type="scientific">Cannabis sativa</name>
    <name type="common">Hemp</name>
    <name type="synonym">Marijuana</name>
    <dbReference type="NCBI Taxonomy" id="3483"/>
    <lineage>
        <taxon>Eukaryota</taxon>
        <taxon>Viridiplantae</taxon>
        <taxon>Streptophyta</taxon>
        <taxon>Embryophyta</taxon>
        <taxon>Tracheophyta</taxon>
        <taxon>Spermatophyta</taxon>
        <taxon>Magnoliopsida</taxon>
        <taxon>eudicotyledons</taxon>
        <taxon>Gunneridae</taxon>
        <taxon>Pentapetalae</taxon>
        <taxon>rosids</taxon>
        <taxon>fabids</taxon>
        <taxon>Rosales</taxon>
        <taxon>Cannabaceae</taxon>
        <taxon>Cannabis</taxon>
    </lineage>
</organism>
<dbReference type="EMBL" id="JAATIQ010000116">
    <property type="protein sequence ID" value="KAF4380865.1"/>
    <property type="molecule type" value="Genomic_DNA"/>
</dbReference>
<protein>
    <submittedName>
        <fullName evidence="2">Uncharacterized protein</fullName>
    </submittedName>
</protein>
<feature type="compositionally biased region" description="Low complexity" evidence="1">
    <location>
        <begin position="154"/>
        <end position="173"/>
    </location>
</feature>
<dbReference type="AlphaFoldDB" id="A0A7J6GD20"/>
<evidence type="ECO:0000256" key="1">
    <source>
        <dbReference type="SAM" id="MobiDB-lite"/>
    </source>
</evidence>
<keyword evidence="3" id="KW-1185">Reference proteome</keyword>
<evidence type="ECO:0000313" key="3">
    <source>
        <dbReference type="Proteomes" id="UP000583929"/>
    </source>
</evidence>
<proteinExistence type="predicted"/>
<feature type="region of interest" description="Disordered" evidence="1">
    <location>
        <begin position="154"/>
        <end position="182"/>
    </location>
</feature>